<sequence>MKLPVIATVAGLFSVPPEKVFEAFLDTKMIGRFMFGPEVREEEIISLDNEPRVGGKFSYVVRRQGKTFSHIGEYLEIERPHRLVFSWAVKEDPSNIQSRIDIEVLPVIDGCELTLKHEMPHGQEDFVEKSKIAWGKMIDKLTEILG</sequence>
<comment type="similarity">
    <text evidence="1">Belongs to the AHA1 family.</text>
</comment>
<accession>A0ABX3NR35</accession>
<comment type="caution">
    <text evidence="3">The sequence shown here is derived from an EMBL/GenBank/DDBJ whole genome shotgun (WGS) entry which is preliminary data.</text>
</comment>
<dbReference type="CDD" id="cd07814">
    <property type="entry name" value="SRPBCC_CalC_Aha1-like"/>
    <property type="match status" value="1"/>
</dbReference>
<organism evidence="3 4">
    <name type="scientific">Niastella koreensis</name>
    <dbReference type="NCBI Taxonomy" id="354356"/>
    <lineage>
        <taxon>Bacteria</taxon>
        <taxon>Pseudomonadati</taxon>
        <taxon>Bacteroidota</taxon>
        <taxon>Chitinophagia</taxon>
        <taxon>Chitinophagales</taxon>
        <taxon>Chitinophagaceae</taxon>
        <taxon>Niastella</taxon>
    </lineage>
</organism>
<proteinExistence type="inferred from homology"/>
<evidence type="ECO:0000313" key="3">
    <source>
        <dbReference type="EMBL" id="OQP39284.1"/>
    </source>
</evidence>
<evidence type="ECO:0000256" key="1">
    <source>
        <dbReference type="ARBA" id="ARBA00006817"/>
    </source>
</evidence>
<dbReference type="SUPFAM" id="SSF55961">
    <property type="entry name" value="Bet v1-like"/>
    <property type="match status" value="1"/>
</dbReference>
<evidence type="ECO:0000259" key="2">
    <source>
        <dbReference type="Pfam" id="PF08327"/>
    </source>
</evidence>
<dbReference type="Gene3D" id="3.30.530.20">
    <property type="match status" value="1"/>
</dbReference>
<dbReference type="InterPro" id="IPR013538">
    <property type="entry name" value="ASHA1/2-like_C"/>
</dbReference>
<dbReference type="Proteomes" id="UP000192277">
    <property type="component" value="Unassembled WGS sequence"/>
</dbReference>
<dbReference type="InterPro" id="IPR023393">
    <property type="entry name" value="START-like_dom_sf"/>
</dbReference>
<protein>
    <submittedName>
        <fullName evidence="3">ATPase</fullName>
    </submittedName>
</protein>
<dbReference type="Pfam" id="PF08327">
    <property type="entry name" value="AHSA1"/>
    <property type="match status" value="1"/>
</dbReference>
<keyword evidence="4" id="KW-1185">Reference proteome</keyword>
<dbReference type="EMBL" id="LWBO01000084">
    <property type="protein sequence ID" value="OQP39284.1"/>
    <property type="molecule type" value="Genomic_DNA"/>
</dbReference>
<evidence type="ECO:0000313" key="4">
    <source>
        <dbReference type="Proteomes" id="UP000192277"/>
    </source>
</evidence>
<reference evidence="3 4" key="1">
    <citation type="submission" date="2016-04" db="EMBL/GenBank/DDBJ databases">
        <authorList>
            <person name="Chen L."/>
            <person name="Zhuang W."/>
            <person name="Wang G."/>
        </authorList>
    </citation>
    <scope>NUCLEOTIDE SEQUENCE [LARGE SCALE GENOMIC DNA]</scope>
    <source>
        <strain evidence="4">GR20</strain>
    </source>
</reference>
<name>A0ABX3NR35_9BACT</name>
<dbReference type="RefSeq" id="WP_014216939.1">
    <property type="nucleotide sequence ID" value="NZ_LWBO01000084.1"/>
</dbReference>
<gene>
    <name evidence="3" type="ORF">A4D02_18350</name>
</gene>
<feature type="domain" description="Activator of Hsp90 ATPase homologue 1/2-like C-terminal" evidence="2">
    <location>
        <begin position="15"/>
        <end position="146"/>
    </location>
</feature>